<sequence length="125" mass="12974">MSNKAVVSLTTGLEDPEKVTVAFLVAVGAAEQGRPTLMFLTKEAVRLAVPGVAVGTACDGCPPLPELIERYVAAGGSFLVCPLCFNARALDQENLIKGAELGGTIPMWNWIGGDSGDEGATAFSY</sequence>
<dbReference type="AlphaFoldDB" id="A0A316TKF9"/>
<keyword evidence="2" id="KW-1185">Reference proteome</keyword>
<evidence type="ECO:0000313" key="1">
    <source>
        <dbReference type="EMBL" id="PWN03759.1"/>
    </source>
</evidence>
<dbReference type="InterPro" id="IPR003787">
    <property type="entry name" value="Sulphur_relay_DsrE/F-like"/>
</dbReference>
<protein>
    <submittedName>
        <fullName evidence="1">Peroxiredoxin</fullName>
    </submittedName>
</protein>
<dbReference type="Proteomes" id="UP000245507">
    <property type="component" value="Unassembled WGS sequence"/>
</dbReference>
<dbReference type="OrthoDB" id="9812053at2"/>
<proteinExistence type="predicted"/>
<evidence type="ECO:0000313" key="2">
    <source>
        <dbReference type="Proteomes" id="UP000245507"/>
    </source>
</evidence>
<dbReference type="EMBL" id="QGDD01000002">
    <property type="protein sequence ID" value="PWN03759.1"/>
    <property type="molecule type" value="Genomic_DNA"/>
</dbReference>
<comment type="caution">
    <text evidence="1">The sequence shown here is derived from an EMBL/GenBank/DDBJ whole genome shotgun (WGS) entry which is preliminary data.</text>
</comment>
<dbReference type="SUPFAM" id="SSF75169">
    <property type="entry name" value="DsrEFH-like"/>
    <property type="match status" value="1"/>
</dbReference>
<organism evidence="1 2">
    <name type="scientific">Nocardioides silvaticus</name>
    <dbReference type="NCBI Taxonomy" id="2201891"/>
    <lineage>
        <taxon>Bacteria</taxon>
        <taxon>Bacillati</taxon>
        <taxon>Actinomycetota</taxon>
        <taxon>Actinomycetes</taxon>
        <taxon>Propionibacteriales</taxon>
        <taxon>Nocardioidaceae</taxon>
        <taxon>Nocardioides</taxon>
    </lineage>
</organism>
<gene>
    <name evidence="1" type="ORF">DJ010_06715</name>
</gene>
<dbReference type="InterPro" id="IPR027396">
    <property type="entry name" value="DsrEFH-like"/>
</dbReference>
<dbReference type="RefSeq" id="WP_109692848.1">
    <property type="nucleotide sequence ID" value="NZ_QGDD01000002.1"/>
</dbReference>
<name>A0A316TKF9_9ACTN</name>
<accession>A0A316TKF9</accession>
<dbReference type="Gene3D" id="3.40.1260.10">
    <property type="entry name" value="DsrEFH-like"/>
    <property type="match status" value="1"/>
</dbReference>
<dbReference type="Pfam" id="PF02635">
    <property type="entry name" value="DsrE"/>
    <property type="match status" value="1"/>
</dbReference>
<reference evidence="1 2" key="1">
    <citation type="submission" date="2018-05" db="EMBL/GenBank/DDBJ databases">
        <title>Nocardioides silvaticus genome.</title>
        <authorList>
            <person name="Li C."/>
            <person name="Wang G."/>
        </authorList>
    </citation>
    <scope>NUCLEOTIDE SEQUENCE [LARGE SCALE GENOMIC DNA]</scope>
    <source>
        <strain evidence="1 2">CCTCC AB 2018079</strain>
    </source>
</reference>